<keyword evidence="2" id="KW-1185">Reference proteome</keyword>
<dbReference type="AlphaFoldDB" id="A0A1X7K5P4"/>
<dbReference type="EMBL" id="FXAW01000004">
    <property type="protein sequence ID" value="SMG35958.1"/>
    <property type="molecule type" value="Genomic_DNA"/>
</dbReference>
<dbReference type="PROSITE" id="PS51257">
    <property type="entry name" value="PROKAR_LIPOPROTEIN"/>
    <property type="match status" value="1"/>
</dbReference>
<reference evidence="2" key="1">
    <citation type="submission" date="2017-04" db="EMBL/GenBank/DDBJ databases">
        <authorList>
            <person name="Varghese N."/>
            <person name="Submissions S."/>
        </authorList>
    </citation>
    <scope>NUCLEOTIDE SEQUENCE [LARGE SCALE GENOMIC DNA]</scope>
    <source>
        <strain evidence="2">DSM 4125</strain>
    </source>
</reference>
<organism evidence="1 2">
    <name type="scientific">Marivirga sericea</name>
    <dbReference type="NCBI Taxonomy" id="1028"/>
    <lineage>
        <taxon>Bacteria</taxon>
        <taxon>Pseudomonadati</taxon>
        <taxon>Bacteroidota</taxon>
        <taxon>Cytophagia</taxon>
        <taxon>Cytophagales</taxon>
        <taxon>Marivirgaceae</taxon>
        <taxon>Marivirga</taxon>
    </lineage>
</organism>
<dbReference type="OrthoDB" id="9834273at2"/>
<dbReference type="STRING" id="1028.SAMN05661096_02393"/>
<gene>
    <name evidence="1" type="ORF">SAMN05661096_02393</name>
</gene>
<sequence length="171" mass="20308">MKVKYLLIIILIALSSGCTLHLLKCSLKLSDYEKTYTFHFSKEELKNRIVEAYTYDKRLLSKIFGLTLIQNETINLDYRQSIEVWLDRQNWDEFESDIRNSTADTLNLLMGKHLSRKQIKSLAIISGDSNKSNLRIKNIEYHRRRNCNKDQEYYQIRISEKIDAKLIEELK</sequence>
<proteinExistence type="predicted"/>
<evidence type="ECO:0000313" key="1">
    <source>
        <dbReference type="EMBL" id="SMG35958.1"/>
    </source>
</evidence>
<evidence type="ECO:0000313" key="2">
    <source>
        <dbReference type="Proteomes" id="UP000193804"/>
    </source>
</evidence>
<protein>
    <submittedName>
        <fullName evidence="1">Uncharacterized protein</fullName>
    </submittedName>
</protein>
<dbReference type="Proteomes" id="UP000193804">
    <property type="component" value="Unassembled WGS sequence"/>
</dbReference>
<name>A0A1X7K5P4_9BACT</name>
<accession>A0A1X7K5P4</accession>
<dbReference type="RefSeq" id="WP_085517440.1">
    <property type="nucleotide sequence ID" value="NZ_FXAW01000004.1"/>
</dbReference>